<gene>
    <name evidence="2" type="ORF">SAMN05444336_102123</name>
</gene>
<feature type="region of interest" description="Disordered" evidence="1">
    <location>
        <begin position="1"/>
        <end position="109"/>
    </location>
</feature>
<organism evidence="2 3">
    <name type="scientific">Albimonas donghaensis</name>
    <dbReference type="NCBI Taxonomy" id="356660"/>
    <lineage>
        <taxon>Bacteria</taxon>
        <taxon>Pseudomonadati</taxon>
        <taxon>Pseudomonadota</taxon>
        <taxon>Alphaproteobacteria</taxon>
        <taxon>Rhodobacterales</taxon>
        <taxon>Paracoccaceae</taxon>
        <taxon>Albimonas</taxon>
    </lineage>
</organism>
<keyword evidence="3" id="KW-1185">Reference proteome</keyword>
<dbReference type="AlphaFoldDB" id="A0A1H2VNE0"/>
<accession>A0A1H2VNE0</accession>
<evidence type="ECO:0000256" key="1">
    <source>
        <dbReference type="SAM" id="MobiDB-lite"/>
    </source>
</evidence>
<dbReference type="STRING" id="356660.SAMN05444336_102123"/>
<feature type="compositionally biased region" description="Low complexity" evidence="1">
    <location>
        <begin position="225"/>
        <end position="235"/>
    </location>
</feature>
<evidence type="ECO:0000313" key="3">
    <source>
        <dbReference type="Proteomes" id="UP000199118"/>
    </source>
</evidence>
<feature type="region of interest" description="Disordered" evidence="1">
    <location>
        <begin position="214"/>
        <end position="235"/>
    </location>
</feature>
<reference evidence="2 3" key="1">
    <citation type="submission" date="2016-10" db="EMBL/GenBank/DDBJ databases">
        <authorList>
            <person name="de Groot N.N."/>
        </authorList>
    </citation>
    <scope>NUCLEOTIDE SEQUENCE [LARGE SCALE GENOMIC DNA]</scope>
    <source>
        <strain evidence="2 3">DSM 17890</strain>
    </source>
</reference>
<dbReference type="Pfam" id="PF12118">
    <property type="entry name" value="SprA-related"/>
    <property type="match status" value="1"/>
</dbReference>
<name>A0A1H2VNE0_9RHOB</name>
<evidence type="ECO:0000313" key="2">
    <source>
        <dbReference type="EMBL" id="SDW69788.1"/>
    </source>
</evidence>
<proteinExistence type="predicted"/>
<dbReference type="Proteomes" id="UP000199118">
    <property type="component" value="Unassembled WGS sequence"/>
</dbReference>
<dbReference type="InterPro" id="IPR021973">
    <property type="entry name" value="SprA-related"/>
</dbReference>
<sequence>MLGTLSTYAPASAPRRVEPPGAALRLTEAPEAAAPPRQTASDTDNAALEALARESGAGPKGAIKNDESLAARLARATLEAGDDPVETPPPENETPAGGLSDAERDAVDRMADRDRDVRAHEMAHVIAGRPWAGPPVYMYQMGPDGRRYVIGGFVPIDVTEVKGDPQATVYKMRVVSDAALAPPDPSAADRRVAAIAQAKLQEALAAISSQSRAIREGASPEEADAAAASGLNIRI</sequence>
<dbReference type="OrthoDB" id="9812722at2"/>
<protein>
    <submittedName>
        <fullName evidence="2">SprA-related family protein</fullName>
    </submittedName>
</protein>
<dbReference type="EMBL" id="FNMZ01000002">
    <property type="protein sequence ID" value="SDW69788.1"/>
    <property type="molecule type" value="Genomic_DNA"/>
</dbReference>